<organism evidence="2 3">
    <name type="scientific">Marinoscillum luteum</name>
    <dbReference type="NCBI Taxonomy" id="861051"/>
    <lineage>
        <taxon>Bacteria</taxon>
        <taxon>Pseudomonadati</taxon>
        <taxon>Bacteroidota</taxon>
        <taxon>Cytophagia</taxon>
        <taxon>Cytophagales</taxon>
        <taxon>Reichenbachiellaceae</taxon>
        <taxon>Marinoscillum</taxon>
    </lineage>
</organism>
<feature type="signal peptide" evidence="1">
    <location>
        <begin position="1"/>
        <end position="17"/>
    </location>
</feature>
<comment type="caution">
    <text evidence="2">The sequence shown here is derived from an EMBL/GenBank/DDBJ whole genome shotgun (WGS) entry which is preliminary data.</text>
</comment>
<gene>
    <name evidence="2" type="ORF">ACHKAR_15490</name>
</gene>
<evidence type="ECO:0000313" key="3">
    <source>
        <dbReference type="Proteomes" id="UP001610063"/>
    </source>
</evidence>
<name>A0ABW7NEE5_9BACT</name>
<dbReference type="EMBL" id="JBIPKE010000019">
    <property type="protein sequence ID" value="MFH6984859.1"/>
    <property type="molecule type" value="Genomic_DNA"/>
</dbReference>
<keyword evidence="3" id="KW-1185">Reference proteome</keyword>
<reference evidence="2 3" key="1">
    <citation type="journal article" date="2013" name="Int. J. Syst. Evol. Microbiol.">
        <title>Marinoscillum luteum sp. nov., isolated from marine sediment.</title>
        <authorList>
            <person name="Cha I.T."/>
            <person name="Park S.J."/>
            <person name="Kim S.J."/>
            <person name="Kim J.G."/>
            <person name="Jung M.Y."/>
            <person name="Shin K.S."/>
            <person name="Kwon K.K."/>
            <person name="Yang S.H."/>
            <person name="Seo Y.S."/>
            <person name="Rhee S.K."/>
        </authorList>
    </citation>
    <scope>NUCLEOTIDE SEQUENCE [LARGE SCALE GENOMIC DNA]</scope>
    <source>
        <strain evidence="2 3">KCTC 23939</strain>
    </source>
</reference>
<evidence type="ECO:0000313" key="2">
    <source>
        <dbReference type="EMBL" id="MFH6984859.1"/>
    </source>
</evidence>
<dbReference type="Proteomes" id="UP001610063">
    <property type="component" value="Unassembled WGS sequence"/>
</dbReference>
<feature type="chain" id="PRO_5046795209" evidence="1">
    <location>
        <begin position="18"/>
        <end position="187"/>
    </location>
</feature>
<protein>
    <submittedName>
        <fullName evidence="2">Uncharacterized protein</fullName>
    </submittedName>
</protein>
<proteinExistence type="predicted"/>
<sequence>MKYSFVLFLYASYLASAAQTFNAKAPTSGVIKTSEGKYEGIIDINTTSNQVLCRSAEKTQIFSAQQIKEVRGTGAQGEEIYYKGYTLNGEAHLFEVLSDGKITLLFKPGIVKDEFTNSTYPPFFTVGKKKELIPLERKKDLISAFGGDSKWMEQFIKNNQLDLDHKEGVYRAFSYYNQTFEATNPSP</sequence>
<evidence type="ECO:0000256" key="1">
    <source>
        <dbReference type="SAM" id="SignalP"/>
    </source>
</evidence>
<dbReference type="RefSeq" id="WP_395418280.1">
    <property type="nucleotide sequence ID" value="NZ_JBIPKE010000019.1"/>
</dbReference>
<keyword evidence="1" id="KW-0732">Signal</keyword>
<accession>A0ABW7NEE5</accession>